<protein>
    <submittedName>
        <fullName evidence="2">Uncharacterized protein</fullName>
    </submittedName>
</protein>
<feature type="chain" id="PRO_5008620836" evidence="1">
    <location>
        <begin position="19"/>
        <end position="71"/>
    </location>
</feature>
<accession>A0A1B8ZLM4</accession>
<keyword evidence="1" id="KW-0732">Signal</keyword>
<proteinExistence type="predicted"/>
<organism evidence="2 3">
    <name type="scientific">Chryseobacterium artocarpi</name>
    <dbReference type="NCBI Taxonomy" id="1414727"/>
    <lineage>
        <taxon>Bacteria</taxon>
        <taxon>Pseudomonadati</taxon>
        <taxon>Bacteroidota</taxon>
        <taxon>Flavobacteriia</taxon>
        <taxon>Flavobacteriales</taxon>
        <taxon>Weeksellaceae</taxon>
        <taxon>Chryseobacterium group</taxon>
        <taxon>Chryseobacterium</taxon>
    </lineage>
</organism>
<dbReference type="AlphaFoldDB" id="A0A1B8ZLM4"/>
<dbReference type="EMBL" id="MAYH01000023">
    <property type="protein sequence ID" value="OCA72502.1"/>
    <property type="molecule type" value="Genomic_DNA"/>
</dbReference>
<keyword evidence="3" id="KW-1185">Reference proteome</keyword>
<dbReference type="Proteomes" id="UP000092651">
    <property type="component" value="Unassembled WGS sequence"/>
</dbReference>
<feature type="signal peptide" evidence="1">
    <location>
        <begin position="1"/>
        <end position="18"/>
    </location>
</feature>
<evidence type="ECO:0000313" key="3">
    <source>
        <dbReference type="Proteomes" id="UP000092651"/>
    </source>
</evidence>
<gene>
    <name evidence="2" type="ORF">BBI01_10295</name>
</gene>
<dbReference type="OrthoDB" id="1267294at2"/>
<evidence type="ECO:0000313" key="2">
    <source>
        <dbReference type="EMBL" id="OCA72502.1"/>
    </source>
</evidence>
<dbReference type="RefSeq" id="WP_065394722.1">
    <property type="nucleotide sequence ID" value="NZ_MAYH01000023.1"/>
</dbReference>
<name>A0A1B8ZLM4_9FLAO</name>
<comment type="caution">
    <text evidence="2">The sequence shown here is derived from an EMBL/GenBank/DDBJ whole genome shotgun (WGS) entry which is preliminary data.</text>
</comment>
<evidence type="ECO:0000256" key="1">
    <source>
        <dbReference type="SAM" id="SignalP"/>
    </source>
</evidence>
<sequence length="71" mass="7634">MKIPALLMASLLTVGVAAQSTKPVTKTKKPVKKVKKIAKSDTVEKPRIPKIPIRKDTIKHNPGYCPACGLG</sequence>
<reference evidence="2 3" key="1">
    <citation type="submission" date="2016-07" db="EMBL/GenBank/DDBJ databases">
        <authorList>
            <person name="Jeong J.-J."/>
            <person name="Kim D.W."/>
            <person name="Sang M.K."/>
            <person name="Choi I.-G."/>
            <person name="Kim K.D."/>
        </authorList>
    </citation>
    <scope>NUCLEOTIDE SEQUENCE [LARGE SCALE GENOMIC DNA]</scope>
    <source>
        <strain evidence="2 3">UTM-3</strain>
    </source>
</reference>